<evidence type="ECO:0000313" key="4">
    <source>
        <dbReference type="Proteomes" id="UP000436522"/>
    </source>
</evidence>
<organism evidence="3 4">
    <name type="scientific">Roseobacter cerasinus</name>
    <dbReference type="NCBI Taxonomy" id="2602289"/>
    <lineage>
        <taxon>Bacteria</taxon>
        <taxon>Pseudomonadati</taxon>
        <taxon>Pseudomonadota</taxon>
        <taxon>Alphaproteobacteria</taxon>
        <taxon>Rhodobacterales</taxon>
        <taxon>Roseobacteraceae</taxon>
        <taxon>Roseobacter</taxon>
    </lineage>
</organism>
<evidence type="ECO:0000313" key="3">
    <source>
        <dbReference type="EMBL" id="GFE50897.1"/>
    </source>
</evidence>
<evidence type="ECO:0000256" key="1">
    <source>
        <dbReference type="SAM" id="Coils"/>
    </source>
</evidence>
<keyword evidence="1" id="KW-0175">Coiled coil</keyword>
<sequence length="518" mass="54053">MEPDDPRNPAQLHEGLAAAETQPEGNVGQVCEECPDNWVEAGAVDEITGAPIPGIGYRIYDMASGDQVASGVLDDEGQSPRHQIPMPATQLYVVYGTEEAMDEAEAQLEQQRRQRALKQNAVSEWRGFDAGLTREAFDAQHWERTRNGDLVTADRGFLGQAARGAGGLGRLPGAIGEAVFGDGLQAAAMDYYEPYRDEAWEQYQLATGARAASSGESFGAAVPQGTTFGFDEEISAGLNSLFDNRSYEEIVTAQRQILRQNQISNPGAFLGGEIVGAIPTVFIPVGGAAANAARAGQGLRGTMLAGGGAGALTGGVSGFGHDEGGFVDRLDGAGMGAFTGGLGGAVLSGAGVLVARGVSRTRIWGRITARAERFIPDSPVHVSDAHSINTIRPNTRFGGGNRNSPKTVARGDVDLSSDIAEINAGQAFRLDNGDILTNSGRVYGTHGAESAAVFPRSGPGLVNLTQAEFSVLRTMTSSGGMTGNAERALAGMIRSGNPGVTSASRQRLIDLFASRTAP</sequence>
<name>A0A640VSW4_9RHOB</name>
<accession>A0A640VSW4</accession>
<keyword evidence="4" id="KW-1185">Reference proteome</keyword>
<dbReference type="EMBL" id="BLIV01000005">
    <property type="protein sequence ID" value="GFE50897.1"/>
    <property type="molecule type" value="Genomic_DNA"/>
</dbReference>
<dbReference type="AlphaFoldDB" id="A0A640VSW4"/>
<gene>
    <name evidence="3" type="ORF">So717_26500</name>
</gene>
<comment type="caution">
    <text evidence="3">The sequence shown here is derived from an EMBL/GenBank/DDBJ whole genome shotgun (WGS) entry which is preliminary data.</text>
</comment>
<dbReference type="RefSeq" id="WP_159978111.1">
    <property type="nucleotide sequence ID" value="NZ_BLIV01000005.1"/>
</dbReference>
<protein>
    <submittedName>
        <fullName evidence="3">Uncharacterized protein</fullName>
    </submittedName>
</protein>
<proteinExistence type="predicted"/>
<reference evidence="3 4" key="1">
    <citation type="submission" date="2019-12" db="EMBL/GenBank/DDBJ databases">
        <title>Roseobacter cerasinus sp. nov., isolated from seawater around aquaculture.</title>
        <authorList>
            <person name="Muramatsu S."/>
            <person name="Takabe Y."/>
            <person name="Mori K."/>
            <person name="Takaichi S."/>
            <person name="Hanada S."/>
        </authorList>
    </citation>
    <scope>NUCLEOTIDE SEQUENCE [LARGE SCALE GENOMIC DNA]</scope>
    <source>
        <strain evidence="3 4">AI77</strain>
    </source>
</reference>
<feature type="coiled-coil region" evidence="1">
    <location>
        <begin position="94"/>
        <end position="121"/>
    </location>
</feature>
<feature type="region of interest" description="Disordered" evidence="2">
    <location>
        <begin position="1"/>
        <end position="27"/>
    </location>
</feature>
<dbReference type="Proteomes" id="UP000436522">
    <property type="component" value="Unassembled WGS sequence"/>
</dbReference>
<evidence type="ECO:0000256" key="2">
    <source>
        <dbReference type="SAM" id="MobiDB-lite"/>
    </source>
</evidence>
<feature type="region of interest" description="Disordered" evidence="2">
    <location>
        <begin position="391"/>
        <end position="410"/>
    </location>
</feature>
<dbReference type="OrthoDB" id="7990014at2"/>